<accession>A0ABU2U6N6</accession>
<dbReference type="EMBL" id="JAVREY010000079">
    <property type="protein sequence ID" value="MDT0468642.1"/>
    <property type="molecule type" value="Genomic_DNA"/>
</dbReference>
<feature type="compositionally biased region" description="Polar residues" evidence="1">
    <location>
        <begin position="1"/>
        <end position="10"/>
    </location>
</feature>
<comment type="caution">
    <text evidence="2">The sequence shown here is derived from an EMBL/GenBank/DDBJ whole genome shotgun (WGS) entry which is preliminary data.</text>
</comment>
<gene>
    <name evidence="2" type="ORF">RM764_37620</name>
</gene>
<protein>
    <submittedName>
        <fullName evidence="2">Uncharacterized protein</fullName>
    </submittedName>
</protein>
<organism evidence="2 3">
    <name type="scientific">Streptomyces gibsoniae</name>
    <dbReference type="NCBI Taxonomy" id="3075529"/>
    <lineage>
        <taxon>Bacteria</taxon>
        <taxon>Bacillati</taxon>
        <taxon>Actinomycetota</taxon>
        <taxon>Actinomycetes</taxon>
        <taxon>Kitasatosporales</taxon>
        <taxon>Streptomycetaceae</taxon>
        <taxon>Streptomyces</taxon>
    </lineage>
</organism>
<sequence length="110" mass="11447">MGSSAASGDSQPVHLVSPSDPYAACDITDDGTGTNYPSAGDEPYVTASPRDPRDAVGIFQQDRWSNGGARGLTVARIAAVARPSTKTAAMAITHHMPWRRPVITPAPAAM</sequence>
<evidence type="ECO:0000256" key="1">
    <source>
        <dbReference type="SAM" id="MobiDB-lite"/>
    </source>
</evidence>
<reference evidence="3" key="1">
    <citation type="submission" date="2023-07" db="EMBL/GenBank/DDBJ databases">
        <title>30 novel species of actinomycetes from the DSMZ collection.</title>
        <authorList>
            <person name="Nouioui I."/>
        </authorList>
    </citation>
    <scope>NUCLEOTIDE SEQUENCE [LARGE SCALE GENOMIC DNA]</scope>
    <source>
        <strain evidence="3">DSM 41699</strain>
    </source>
</reference>
<evidence type="ECO:0000313" key="3">
    <source>
        <dbReference type="Proteomes" id="UP001183809"/>
    </source>
</evidence>
<dbReference type="Proteomes" id="UP001183809">
    <property type="component" value="Unassembled WGS sequence"/>
</dbReference>
<evidence type="ECO:0000313" key="2">
    <source>
        <dbReference type="EMBL" id="MDT0468642.1"/>
    </source>
</evidence>
<name>A0ABU2U6N6_9ACTN</name>
<feature type="region of interest" description="Disordered" evidence="1">
    <location>
        <begin position="1"/>
        <end position="52"/>
    </location>
</feature>
<dbReference type="RefSeq" id="WP_311700083.1">
    <property type="nucleotide sequence ID" value="NZ_JAVREY010000079.1"/>
</dbReference>
<keyword evidence="3" id="KW-1185">Reference proteome</keyword>
<proteinExistence type="predicted"/>